<comment type="catalytic activity">
    <reaction evidence="11">
        <text>L-homoserine + NADP(+) = L-aspartate 4-semialdehyde + NADPH + H(+)</text>
        <dbReference type="Rhea" id="RHEA:15761"/>
        <dbReference type="ChEBI" id="CHEBI:15378"/>
        <dbReference type="ChEBI" id="CHEBI:57476"/>
        <dbReference type="ChEBI" id="CHEBI:57783"/>
        <dbReference type="ChEBI" id="CHEBI:58349"/>
        <dbReference type="ChEBI" id="CHEBI:537519"/>
        <dbReference type="EC" id="1.1.1.3"/>
    </reaction>
    <physiologicalReaction direction="right-to-left" evidence="11">
        <dbReference type="Rhea" id="RHEA:15763"/>
    </physiologicalReaction>
</comment>
<feature type="domain" description="Homoserine dehydrogenase catalytic" evidence="14">
    <location>
        <begin position="135"/>
        <end position="311"/>
    </location>
</feature>
<evidence type="ECO:0000256" key="8">
    <source>
        <dbReference type="ARBA" id="ARBA00023002"/>
    </source>
</evidence>
<evidence type="ECO:0000256" key="10">
    <source>
        <dbReference type="ARBA" id="ARBA00023167"/>
    </source>
</evidence>
<sequence>MVKKAAILGFGTVGQGIYDAIQTHDDELQSILGEPIEIVAILVKNEDKGRAVNEGTIITTSFQDIVSIPELEIVFEAIVDCEPAFTYIQALMKKGCHIITANKKLVAHYGSELMVAAEKYGVKLRYDATVAGAVPIIGALQTLLRTNRMNSFQGILNGTSNFILTEMRTKGLSFDDALLQAQTLGYAEADPASDIEGIDAWNKLVILIRTITGNEPSTGNIHREGITSISQAFISLAEKIGLRFKHLAYFNQAPLQYWVKPVLIDASHPFYQVDGVNNSIHLDCSLAGELSFTGPGAGKLPTASALLEDLVGIYQGINAYNGQKTVKLLLNESISAEEKNWVIFCKENQVAQLPNQLHQLQTYCEAREVVLLVKGSEIDIQLLQNFLKVNVFEYIKIQKAKYVELTNVSFLHK</sequence>
<comment type="pathway">
    <text evidence="2 12">Amino-acid biosynthesis; L-methionine biosynthesis via de novo pathway; L-homoserine from L-aspartate: step 3/3.</text>
</comment>
<dbReference type="GO" id="GO:0009088">
    <property type="term" value="P:threonine biosynthetic process"/>
    <property type="evidence" value="ECO:0007669"/>
    <property type="project" value="UniProtKB-KW"/>
</dbReference>
<keyword evidence="9" id="KW-0915">Sodium</keyword>
<dbReference type="EMBL" id="JAOUSF010000006">
    <property type="protein sequence ID" value="MCU9615079.1"/>
    <property type="molecule type" value="Genomic_DNA"/>
</dbReference>
<dbReference type="AlphaFoldDB" id="A0AAE3IX98"/>
<keyword evidence="10 12" id="KW-0486">Methionine biosynthesis</keyword>
<dbReference type="Gene3D" id="3.30.360.10">
    <property type="entry name" value="Dihydrodipicolinate Reductase, domain 2"/>
    <property type="match status" value="1"/>
</dbReference>
<dbReference type="Pfam" id="PF00742">
    <property type="entry name" value="Homoserine_dh"/>
    <property type="match status" value="1"/>
</dbReference>
<dbReference type="GO" id="GO:0004412">
    <property type="term" value="F:homoserine dehydrogenase activity"/>
    <property type="evidence" value="ECO:0007669"/>
    <property type="project" value="UniProtKB-EC"/>
</dbReference>
<evidence type="ECO:0000256" key="11">
    <source>
        <dbReference type="ARBA" id="ARBA00048841"/>
    </source>
</evidence>
<protein>
    <recommendedName>
        <fullName evidence="5 12">Homoserine dehydrogenase</fullName>
        <ecNumber evidence="4 12">1.1.1.3</ecNumber>
    </recommendedName>
</protein>
<proteinExistence type="inferred from homology"/>
<dbReference type="EC" id="1.1.1.3" evidence="4 12"/>
<evidence type="ECO:0000259" key="15">
    <source>
        <dbReference type="Pfam" id="PF03447"/>
    </source>
</evidence>
<evidence type="ECO:0000313" key="16">
    <source>
        <dbReference type="EMBL" id="MCU9615079.1"/>
    </source>
</evidence>
<evidence type="ECO:0000256" key="9">
    <source>
        <dbReference type="ARBA" id="ARBA00023053"/>
    </source>
</evidence>
<dbReference type="SUPFAM" id="SSF55347">
    <property type="entry name" value="Glyceraldehyde-3-phosphate dehydrogenase-like, C-terminal domain"/>
    <property type="match status" value="1"/>
</dbReference>
<evidence type="ECO:0000256" key="3">
    <source>
        <dbReference type="ARBA" id="ARBA00006753"/>
    </source>
</evidence>
<evidence type="ECO:0000256" key="4">
    <source>
        <dbReference type="ARBA" id="ARBA00013213"/>
    </source>
</evidence>
<dbReference type="InterPro" id="IPR036291">
    <property type="entry name" value="NAD(P)-bd_dom_sf"/>
</dbReference>
<dbReference type="GO" id="GO:0009086">
    <property type="term" value="P:methionine biosynthetic process"/>
    <property type="evidence" value="ECO:0007669"/>
    <property type="project" value="UniProtKB-KW"/>
</dbReference>
<accession>A0AAE3IX98</accession>
<evidence type="ECO:0000256" key="2">
    <source>
        <dbReference type="ARBA" id="ARBA00005062"/>
    </source>
</evidence>
<dbReference type="FunFam" id="3.30.360.10:FF:000005">
    <property type="entry name" value="Homoserine dehydrogenase"/>
    <property type="match status" value="1"/>
</dbReference>
<keyword evidence="17" id="KW-1185">Reference proteome</keyword>
<dbReference type="PANTHER" id="PTHR43331">
    <property type="entry name" value="HOMOSERINE DEHYDROGENASE"/>
    <property type="match status" value="1"/>
</dbReference>
<feature type="domain" description="Aspartate/homoserine dehydrogenase NAD-binding" evidence="15">
    <location>
        <begin position="9"/>
        <end position="126"/>
    </location>
</feature>
<keyword evidence="7 12" id="KW-0791">Threonine biosynthesis</keyword>
<keyword evidence="8 12" id="KW-0560">Oxidoreductase</keyword>
<dbReference type="NCBIfam" id="NF004976">
    <property type="entry name" value="PRK06349.1"/>
    <property type="match status" value="1"/>
</dbReference>
<dbReference type="PROSITE" id="PS01042">
    <property type="entry name" value="HOMOSER_DHGENASE"/>
    <property type="match status" value="1"/>
</dbReference>
<evidence type="ECO:0000256" key="7">
    <source>
        <dbReference type="ARBA" id="ARBA00022697"/>
    </source>
</evidence>
<gene>
    <name evidence="16" type="ORF">OEV98_16205</name>
</gene>
<dbReference type="SUPFAM" id="SSF51735">
    <property type="entry name" value="NAD(P)-binding Rossmann-fold domains"/>
    <property type="match status" value="1"/>
</dbReference>
<dbReference type="GO" id="GO:0050661">
    <property type="term" value="F:NADP binding"/>
    <property type="evidence" value="ECO:0007669"/>
    <property type="project" value="InterPro"/>
</dbReference>
<dbReference type="InterPro" id="IPR019811">
    <property type="entry name" value="HDH_CS"/>
</dbReference>
<reference evidence="16" key="1">
    <citation type="submission" date="2022-10" db="EMBL/GenBank/DDBJ databases">
        <title>Description of Fervidibacillus gen. nov. in the family Fervidibacillaceae fam. nov. with two species, Fervidibacillus albus sp. nov., and Fervidibacillus halotolerans sp. nov., isolated from tidal flat sediments.</title>
        <authorList>
            <person name="Kwon K.K."/>
            <person name="Yang S.-H."/>
        </authorList>
    </citation>
    <scope>NUCLEOTIDE SEQUENCE</scope>
    <source>
        <strain evidence="16">JCM 19140</strain>
    </source>
</reference>
<comment type="similarity">
    <text evidence="3 13">Belongs to the homoserine dehydrogenase family.</text>
</comment>
<evidence type="ECO:0000259" key="14">
    <source>
        <dbReference type="Pfam" id="PF00742"/>
    </source>
</evidence>
<comment type="caution">
    <text evidence="16">The sequence shown here is derived from an EMBL/GenBank/DDBJ whole genome shotgun (WGS) entry which is preliminary data.</text>
</comment>
<keyword evidence="12" id="KW-0521">NADP</keyword>
<dbReference type="InterPro" id="IPR005106">
    <property type="entry name" value="Asp/hSer_DH_NAD-bd"/>
</dbReference>
<evidence type="ECO:0000256" key="1">
    <source>
        <dbReference type="ARBA" id="ARBA00005056"/>
    </source>
</evidence>
<evidence type="ECO:0000256" key="13">
    <source>
        <dbReference type="RuleBase" id="RU004171"/>
    </source>
</evidence>
<dbReference type="RefSeq" id="WP_263074396.1">
    <property type="nucleotide sequence ID" value="NZ_JAOUSF010000006.1"/>
</dbReference>
<dbReference type="InterPro" id="IPR001342">
    <property type="entry name" value="HDH_cat"/>
</dbReference>
<comment type="pathway">
    <text evidence="1 12">Amino-acid biosynthesis; L-threonine biosynthesis; L-threonine from L-aspartate: step 3/5.</text>
</comment>
<name>A0AAE3IX98_9BACI</name>
<keyword evidence="6 12" id="KW-0028">Amino-acid biosynthesis</keyword>
<evidence type="ECO:0000256" key="6">
    <source>
        <dbReference type="ARBA" id="ARBA00022605"/>
    </source>
</evidence>
<evidence type="ECO:0000256" key="5">
    <source>
        <dbReference type="ARBA" id="ARBA00013376"/>
    </source>
</evidence>
<dbReference type="PANTHER" id="PTHR43331:SF1">
    <property type="entry name" value="HOMOSERINE DEHYDROGENASE"/>
    <property type="match status" value="1"/>
</dbReference>
<evidence type="ECO:0000256" key="12">
    <source>
        <dbReference type="RuleBase" id="RU000579"/>
    </source>
</evidence>
<evidence type="ECO:0000313" key="17">
    <source>
        <dbReference type="Proteomes" id="UP001209318"/>
    </source>
</evidence>
<organism evidence="16 17">
    <name type="scientific">Perspicuibacillus lycopersici</name>
    <dbReference type="NCBI Taxonomy" id="1325689"/>
    <lineage>
        <taxon>Bacteria</taxon>
        <taxon>Bacillati</taxon>
        <taxon>Bacillota</taxon>
        <taxon>Bacilli</taxon>
        <taxon>Bacillales</taxon>
        <taxon>Bacillaceae</taxon>
        <taxon>Perspicuibacillus</taxon>
    </lineage>
</organism>
<dbReference type="Proteomes" id="UP001209318">
    <property type="component" value="Unassembled WGS sequence"/>
</dbReference>
<dbReference type="Gene3D" id="3.40.50.720">
    <property type="entry name" value="NAD(P)-binding Rossmann-like Domain"/>
    <property type="match status" value="1"/>
</dbReference>
<dbReference type="Pfam" id="PF03447">
    <property type="entry name" value="NAD_binding_3"/>
    <property type="match status" value="1"/>
</dbReference>